<dbReference type="InterPro" id="IPR041698">
    <property type="entry name" value="Methyltransf_25"/>
</dbReference>
<keyword evidence="4" id="KW-1185">Reference proteome</keyword>
<evidence type="ECO:0000313" key="4">
    <source>
        <dbReference type="Proteomes" id="UP000324143"/>
    </source>
</evidence>
<keyword evidence="1" id="KW-0472">Membrane</keyword>
<dbReference type="Pfam" id="PF13649">
    <property type="entry name" value="Methyltransf_25"/>
    <property type="match status" value="1"/>
</dbReference>
<evidence type="ECO:0000259" key="2">
    <source>
        <dbReference type="Pfam" id="PF13649"/>
    </source>
</evidence>
<evidence type="ECO:0000256" key="1">
    <source>
        <dbReference type="SAM" id="Phobius"/>
    </source>
</evidence>
<dbReference type="CDD" id="cd02440">
    <property type="entry name" value="AdoMet_MTases"/>
    <property type="match status" value="1"/>
</dbReference>
<dbReference type="GO" id="GO:0032259">
    <property type="term" value="P:methylation"/>
    <property type="evidence" value="ECO:0007669"/>
    <property type="project" value="UniProtKB-KW"/>
</dbReference>
<comment type="caution">
    <text evidence="3">The sequence shown here is derived from an EMBL/GenBank/DDBJ whole genome shotgun (WGS) entry which is preliminary data.</text>
</comment>
<accession>A0A5D0MEL7</accession>
<gene>
    <name evidence="3" type="ORF">FXF47_09865</name>
</gene>
<organism evidence="3 4">
    <name type="scientific">Candidatus Mcinerneyibacterium aminivorans</name>
    <dbReference type="NCBI Taxonomy" id="2703815"/>
    <lineage>
        <taxon>Bacteria</taxon>
        <taxon>Candidatus Macinerneyibacteriota</taxon>
        <taxon>Candidatus Mcinerneyibacteria</taxon>
        <taxon>Candidatus Mcinerneyibacteriales</taxon>
        <taxon>Candidatus Mcinerneyibacteriaceae</taxon>
        <taxon>Candidatus Mcinerneyibacterium</taxon>
    </lineage>
</organism>
<dbReference type="SUPFAM" id="SSF53335">
    <property type="entry name" value="S-adenosyl-L-methionine-dependent methyltransferases"/>
    <property type="match status" value="1"/>
</dbReference>
<dbReference type="AlphaFoldDB" id="A0A5D0MEL7"/>
<dbReference type="InterPro" id="IPR029063">
    <property type="entry name" value="SAM-dependent_MTases_sf"/>
</dbReference>
<keyword evidence="3" id="KW-0808">Transferase</keyword>
<name>A0A5D0MEL7_9BACT</name>
<sequence>MEEIEKFYDDNNVEYEWSRLDDHKLEFDITKKYLDQYLFSNSTVLDVGGGPGRYAFYLTSKGHEVFLVDLSAENINLAREKADEKDIDLKDYIHSDTLNLSNHISERIESQKGSGLNIYTFFFIIPSILLFFLLNSLSLLNFPSNLLVFIETEVSLIYIFSIILNRTIDHRHSKIDNRNPAELDFLVSYWNKENSSRMNMLLLIISGRNVIEKIF</sequence>
<protein>
    <submittedName>
        <fullName evidence="3">Class I SAM-dependent methyltransferase</fullName>
    </submittedName>
</protein>
<feature type="transmembrane region" description="Helical" evidence="1">
    <location>
        <begin position="116"/>
        <end position="134"/>
    </location>
</feature>
<proteinExistence type="predicted"/>
<reference evidence="3" key="1">
    <citation type="submission" date="2019-08" db="EMBL/GenBank/DDBJ databases">
        <title>Genomic characterization of a novel candidate phylum (ARYD3) from a high temperature, high salinity tertiary oil reservoir in north central Oklahoma, USA.</title>
        <authorList>
            <person name="Youssef N.H."/>
            <person name="Yadav A."/>
            <person name="Elshahed M.S."/>
        </authorList>
    </citation>
    <scope>NUCLEOTIDE SEQUENCE [LARGE SCALE GENOMIC DNA]</scope>
    <source>
        <strain evidence="3">ARYD3</strain>
    </source>
</reference>
<feature type="domain" description="Methyltransferase" evidence="2">
    <location>
        <begin position="44"/>
        <end position="100"/>
    </location>
</feature>
<dbReference type="Proteomes" id="UP000324143">
    <property type="component" value="Unassembled WGS sequence"/>
</dbReference>
<evidence type="ECO:0000313" key="3">
    <source>
        <dbReference type="EMBL" id="TYB30315.1"/>
    </source>
</evidence>
<dbReference type="Gene3D" id="3.40.50.150">
    <property type="entry name" value="Vaccinia Virus protein VP39"/>
    <property type="match status" value="1"/>
</dbReference>
<dbReference type="EMBL" id="VSIX01000145">
    <property type="protein sequence ID" value="TYB30315.1"/>
    <property type="molecule type" value="Genomic_DNA"/>
</dbReference>
<keyword evidence="3" id="KW-0489">Methyltransferase</keyword>
<keyword evidence="1" id="KW-0812">Transmembrane</keyword>
<feature type="transmembrane region" description="Helical" evidence="1">
    <location>
        <begin position="146"/>
        <end position="164"/>
    </location>
</feature>
<dbReference type="GO" id="GO:0008168">
    <property type="term" value="F:methyltransferase activity"/>
    <property type="evidence" value="ECO:0007669"/>
    <property type="project" value="UniProtKB-KW"/>
</dbReference>
<keyword evidence="1" id="KW-1133">Transmembrane helix</keyword>